<evidence type="ECO:0000313" key="1">
    <source>
        <dbReference type="EMBL" id="KAJ8647329.1"/>
    </source>
</evidence>
<proteinExistence type="predicted"/>
<dbReference type="EMBL" id="CM056809">
    <property type="protein sequence ID" value="KAJ8647329.1"/>
    <property type="molecule type" value="Genomic_DNA"/>
</dbReference>
<protein>
    <submittedName>
        <fullName evidence="1">Uncharacterized protein</fullName>
    </submittedName>
</protein>
<keyword evidence="2" id="KW-1185">Reference proteome</keyword>
<sequence>MAPSKIQKAIGNVKDKTSIGLAKVANTNSISDLDVAIVKATRHSEHPADEKHIREILSLTFYSRAHVSACVNTLSRRLTKTHNWTVALKTLFLIHRLLIEGNLSYQ</sequence>
<reference evidence="1 2" key="1">
    <citation type="journal article" date="2022" name="Hortic Res">
        <title>A haplotype resolved chromosomal level avocado genome allows analysis of novel avocado genes.</title>
        <authorList>
            <person name="Nath O."/>
            <person name="Fletcher S.J."/>
            <person name="Hayward A."/>
            <person name="Shaw L.M."/>
            <person name="Masouleh A.K."/>
            <person name="Furtado A."/>
            <person name="Henry R.J."/>
            <person name="Mitter N."/>
        </authorList>
    </citation>
    <scope>NUCLEOTIDE SEQUENCE [LARGE SCALE GENOMIC DNA]</scope>
    <source>
        <strain evidence="2">cv. Hass</strain>
    </source>
</reference>
<gene>
    <name evidence="1" type="ORF">MRB53_000352</name>
</gene>
<dbReference type="Proteomes" id="UP001234297">
    <property type="component" value="Chromosome 1"/>
</dbReference>
<accession>A0ACC2MNW1</accession>
<comment type="caution">
    <text evidence="1">The sequence shown here is derived from an EMBL/GenBank/DDBJ whole genome shotgun (WGS) entry which is preliminary data.</text>
</comment>
<name>A0ACC2MNW1_PERAE</name>
<organism evidence="1 2">
    <name type="scientific">Persea americana</name>
    <name type="common">Avocado</name>
    <dbReference type="NCBI Taxonomy" id="3435"/>
    <lineage>
        <taxon>Eukaryota</taxon>
        <taxon>Viridiplantae</taxon>
        <taxon>Streptophyta</taxon>
        <taxon>Embryophyta</taxon>
        <taxon>Tracheophyta</taxon>
        <taxon>Spermatophyta</taxon>
        <taxon>Magnoliopsida</taxon>
        <taxon>Magnoliidae</taxon>
        <taxon>Laurales</taxon>
        <taxon>Lauraceae</taxon>
        <taxon>Persea</taxon>
    </lineage>
</organism>
<evidence type="ECO:0000313" key="2">
    <source>
        <dbReference type="Proteomes" id="UP001234297"/>
    </source>
</evidence>